<dbReference type="CDD" id="cd17546">
    <property type="entry name" value="REC_hyHK_CKI1_RcsC-like"/>
    <property type="match status" value="1"/>
</dbReference>
<keyword evidence="8" id="KW-1185">Reference proteome</keyword>
<dbReference type="Pfam" id="PF00072">
    <property type="entry name" value="Response_reg"/>
    <property type="match status" value="1"/>
</dbReference>
<feature type="compositionally biased region" description="Polar residues" evidence="4">
    <location>
        <begin position="969"/>
        <end position="986"/>
    </location>
</feature>
<feature type="compositionally biased region" description="Basic and acidic residues" evidence="4">
    <location>
        <begin position="366"/>
        <end position="387"/>
    </location>
</feature>
<dbReference type="InParanoid" id="A0A077ZNN2"/>
<feature type="region of interest" description="Disordered" evidence="4">
    <location>
        <begin position="1396"/>
        <end position="1437"/>
    </location>
</feature>
<keyword evidence="2" id="KW-0902">Two-component regulatory system</keyword>
<dbReference type="GO" id="GO:0016301">
    <property type="term" value="F:kinase activity"/>
    <property type="evidence" value="ECO:0007669"/>
    <property type="project" value="UniProtKB-KW"/>
</dbReference>
<evidence type="ECO:0000259" key="6">
    <source>
        <dbReference type="PROSITE" id="PS50110"/>
    </source>
</evidence>
<evidence type="ECO:0000313" key="8">
    <source>
        <dbReference type="Proteomes" id="UP000039865"/>
    </source>
</evidence>
<feature type="compositionally biased region" description="Polar residues" evidence="4">
    <location>
        <begin position="1396"/>
        <end position="1405"/>
    </location>
</feature>
<feature type="compositionally biased region" description="Basic and acidic residues" evidence="4">
    <location>
        <begin position="1482"/>
        <end position="1494"/>
    </location>
</feature>
<organism evidence="7 8">
    <name type="scientific">Stylonychia lemnae</name>
    <name type="common">Ciliate</name>
    <dbReference type="NCBI Taxonomy" id="5949"/>
    <lineage>
        <taxon>Eukaryota</taxon>
        <taxon>Sar</taxon>
        <taxon>Alveolata</taxon>
        <taxon>Ciliophora</taxon>
        <taxon>Intramacronucleata</taxon>
        <taxon>Spirotrichea</taxon>
        <taxon>Stichotrichia</taxon>
        <taxon>Sporadotrichida</taxon>
        <taxon>Oxytrichidae</taxon>
        <taxon>Stylonychinae</taxon>
        <taxon>Stylonychia</taxon>
    </lineage>
</organism>
<dbReference type="OrthoDB" id="10266508at2759"/>
<feature type="transmembrane region" description="Helical" evidence="5">
    <location>
        <begin position="209"/>
        <end position="227"/>
    </location>
</feature>
<feature type="region of interest" description="Disordered" evidence="4">
    <location>
        <begin position="366"/>
        <end position="394"/>
    </location>
</feature>
<keyword evidence="5" id="KW-0812">Transmembrane</keyword>
<dbReference type="GO" id="GO:0000160">
    <property type="term" value="P:phosphorelay signal transduction system"/>
    <property type="evidence" value="ECO:0007669"/>
    <property type="project" value="UniProtKB-KW"/>
</dbReference>
<feature type="transmembrane region" description="Helical" evidence="5">
    <location>
        <begin position="179"/>
        <end position="197"/>
    </location>
</feature>
<sequence>MTRFNIKGKTQGKSAVPSSAGVKNNVVVSGSHGTKKFSKSQPETVNKITQLREKSLKRDKWNLFQSLIPSSVYSIRLFYLTQFLFDIMIVGYDQCAIQGCFMIRCFVCLITMASLFSTTKYAKRYQPKHRQLLMMTLPLYWTLRVVDFQDGSYDLIVGFIFYLPTFLMSLFIISDWIEYFFFSAIVTIIVPVVYFYTFDFKNEFSILNFYLTGIKCQVFYVLLFTLFEKVRKEQFVISYTNSQTKKLLLSLFNSAPNPTVVVSQDGQIQFCNQTFENMLLQRLGIKTLPQSIYKLTSEDEESTHKLKSLIMDILKPQGSNFAINSTNQNLKNSENSFYGGNLNSAANNEKTCYNSGNKKIEIKISKSLKKQSEGKKHQPEKNKEETKSNSTISERNQFQKDVFERFEIASIIGEQVNFVSKKTVMLTFNLISEQKAKNRLIYLHSQLMFRFLHQFNKRLQQLNQRAVNDEDIMNNSSIVEFLGTTYVAINQVQQMQHEFWSRSENYKNLDENFLLRDEIMQCVESLSVKCLNASTTLKLDASKNLPEKLKGDVQRFRLALQSVSEFSMRYCTEGNIEIVINFDAITTDGNFQLSFDFTFSKNLQYNEEPLVNLLNIMSKSQNASYEDILLKNYEELFDLIQQFGIGMLIFPTLIAQLEGNYSITVIDSAEAIEENKSGDLFGEQDQARPLSQAKPGKIKILFKLAFANGEVSKKVMSPYTPINKTKFSQGNTYTYKSPNLVARENREQAKSQMRRIMGQNRSPLIAGRGSSANAPLIRTDFRVDSIKQQSDNDQSINLYNIIHVPSGQIENLQTNQAENQSFSNISFQQQQQNNGSQNMGSSQNKYRKNSAMVTPVDMNIVKKVETKLKNFEQKQSNPAQEFFKYQNQIIHTNSANLLNEKDQMQLTNSRKNSQQILPLNAMLQKKASDLAPLENLDTAHRVQSLKYIAHPQQFSNSSLQPAHNIDTQNSSVSQMNQGSQDNIKGNKNQKKSTFIKFGNLDDVASMQEASSNKKENEMNRRERDQQLIRATQEAILIHHNQQNNQSSNSLMGNIVHSHSMNVATNQQQMTGAFSLIDSNNRGIKQKNGSNHQLNKQILEQIDETKHEKHEEEKRVKNRDNFIDSFLLENQSQPESNKQKHKQNLHNMNTNNQTNNQELQNLGNISRVSSKSFKVARTINPQEIEKQDPFSHMIHIKPRRVTNQNQMLRQTEQENQNFESDDLRKVLSFGQGISGRQNKKQRADENAQNLFVQNQIPSNRNHHSDNALAQNFQNNSQHNLLSQDVSNVKSKDHMQQQPLNFIQDPCCLQDIEYMQQDQSNMLRFGEQSPIILETDGLENFNSEQISEDDTSEILAQLSQQMQDDSYLKNNLEEEKVPYNFHQQNYNDNSFEYENMMGNNKNNQSQDVRGRMLSKGKRKEKFKHEPLSKHIPKDILNTNNTYGASKNLLSAGRQPDKDSQYFQIYPERQSNNNPQISLAQDSSPDNRRFITPDQRGHNRQSSINDEQPCQKPGNEERLRNSKQGYVLEPEEYFPYRRGQKTLQYQHQLMKQDFDNEWEKLYQFYQPNLGDGSFIPPGASDINDKIKTFVDNKRYVLVAEDNNMMSEIMQMILKSIDYVPIAALNGKIAVERFTTFLKDGMFFDLVLMDIFMPEMGGYEATERIRKLEEDFRIPLKDRHYICGFSAEVDERTTAKSLQAGMNELKSKPMSKDELEKLLNKCKRNQRQGIDETLINVDLPSRDLMLDQRDLTILPGRGFR</sequence>
<feature type="compositionally biased region" description="Polar residues" evidence="4">
    <location>
        <begin position="1466"/>
        <end position="1481"/>
    </location>
</feature>
<dbReference type="SMART" id="SM00448">
    <property type="entry name" value="REC"/>
    <property type="match status" value="1"/>
</dbReference>
<keyword evidence="7" id="KW-0808">Transferase</keyword>
<feature type="region of interest" description="Disordered" evidence="4">
    <location>
        <begin position="828"/>
        <end position="847"/>
    </location>
</feature>
<evidence type="ECO:0000256" key="3">
    <source>
        <dbReference type="PROSITE-ProRule" id="PRU00169"/>
    </source>
</evidence>
<gene>
    <name evidence="7" type="primary">Contig7707.g8219</name>
    <name evidence="7" type="ORF">STYLEM_474</name>
</gene>
<name>A0A077ZNN2_STYLE</name>
<protein>
    <submittedName>
        <fullName evidence="7">Multi-sensor hybrid histidine kinase</fullName>
    </submittedName>
</protein>
<keyword evidence="5" id="KW-0472">Membrane</keyword>
<proteinExistence type="predicted"/>
<dbReference type="PROSITE" id="PS50110">
    <property type="entry name" value="RESPONSE_REGULATORY"/>
    <property type="match status" value="1"/>
</dbReference>
<keyword evidence="7" id="KW-0418">Kinase</keyword>
<evidence type="ECO:0000256" key="4">
    <source>
        <dbReference type="SAM" id="MobiDB-lite"/>
    </source>
</evidence>
<feature type="region of interest" description="Disordered" evidence="4">
    <location>
        <begin position="1465"/>
        <end position="1521"/>
    </location>
</feature>
<dbReference type="EMBL" id="CCKQ01000453">
    <property type="protein sequence ID" value="CDW71528.1"/>
    <property type="molecule type" value="Genomic_DNA"/>
</dbReference>
<feature type="domain" description="Response regulatory" evidence="6">
    <location>
        <begin position="1592"/>
        <end position="1719"/>
    </location>
</feature>
<evidence type="ECO:0000313" key="7">
    <source>
        <dbReference type="EMBL" id="CDW71528.1"/>
    </source>
</evidence>
<feature type="modified residue" description="4-aspartylphosphate" evidence="3">
    <location>
        <position position="1646"/>
    </location>
</feature>
<dbReference type="PANTHER" id="PTHR45339">
    <property type="entry name" value="HYBRID SIGNAL TRANSDUCTION HISTIDINE KINASE J"/>
    <property type="match status" value="1"/>
</dbReference>
<feature type="transmembrane region" description="Helical" evidence="5">
    <location>
        <begin position="101"/>
        <end position="122"/>
    </location>
</feature>
<accession>A0A077ZNN2</accession>
<feature type="compositionally biased region" description="Basic residues" evidence="4">
    <location>
        <begin position="1410"/>
        <end position="1419"/>
    </location>
</feature>
<feature type="region of interest" description="Disordered" evidence="4">
    <location>
        <begin position="969"/>
        <end position="989"/>
    </location>
</feature>
<keyword evidence="1 3" id="KW-0597">Phosphoprotein</keyword>
<evidence type="ECO:0000256" key="1">
    <source>
        <dbReference type="ARBA" id="ARBA00022553"/>
    </source>
</evidence>
<evidence type="ECO:0000256" key="2">
    <source>
        <dbReference type="ARBA" id="ARBA00023012"/>
    </source>
</evidence>
<dbReference type="PANTHER" id="PTHR45339:SF1">
    <property type="entry name" value="HYBRID SIGNAL TRANSDUCTION HISTIDINE KINASE J"/>
    <property type="match status" value="1"/>
</dbReference>
<feature type="compositionally biased region" description="Low complexity" evidence="4">
    <location>
        <begin position="828"/>
        <end position="844"/>
    </location>
</feature>
<keyword evidence="5" id="KW-1133">Transmembrane helix</keyword>
<dbReference type="Proteomes" id="UP000039865">
    <property type="component" value="Unassembled WGS sequence"/>
</dbReference>
<feature type="compositionally biased region" description="Basic and acidic residues" evidence="4">
    <location>
        <begin position="1420"/>
        <end position="1431"/>
    </location>
</feature>
<feature type="transmembrane region" description="Helical" evidence="5">
    <location>
        <begin position="61"/>
        <end position="81"/>
    </location>
</feature>
<dbReference type="InterPro" id="IPR001789">
    <property type="entry name" value="Sig_transdc_resp-reg_receiver"/>
</dbReference>
<dbReference type="InterPro" id="IPR011006">
    <property type="entry name" value="CheY-like_superfamily"/>
</dbReference>
<feature type="transmembrane region" description="Helical" evidence="5">
    <location>
        <begin position="153"/>
        <end position="173"/>
    </location>
</feature>
<dbReference type="SUPFAM" id="SSF52172">
    <property type="entry name" value="CheY-like"/>
    <property type="match status" value="1"/>
</dbReference>
<reference evidence="7 8" key="1">
    <citation type="submission" date="2014-06" db="EMBL/GenBank/DDBJ databases">
        <authorList>
            <person name="Swart Estienne"/>
        </authorList>
    </citation>
    <scope>NUCLEOTIDE SEQUENCE [LARGE SCALE GENOMIC DNA]</scope>
    <source>
        <strain evidence="7 8">130c</strain>
    </source>
</reference>
<dbReference type="Gene3D" id="3.40.50.2300">
    <property type="match status" value="1"/>
</dbReference>
<evidence type="ECO:0000256" key="5">
    <source>
        <dbReference type="SAM" id="Phobius"/>
    </source>
</evidence>